<dbReference type="EMBL" id="CP019063">
    <property type="protein sequence ID" value="AVF37526.1"/>
    <property type="molecule type" value="Genomic_DNA"/>
</dbReference>
<evidence type="ECO:0000313" key="1">
    <source>
        <dbReference type="EMBL" id="AVF37526.1"/>
    </source>
</evidence>
<proteinExistence type="predicted"/>
<reference evidence="2" key="1">
    <citation type="submission" date="2017-01" db="EMBL/GenBank/DDBJ databases">
        <title>Genome sequence of Rouxiella sp. ERMR1:05.</title>
        <authorList>
            <person name="Kumar R."/>
            <person name="Singh D."/>
            <person name="Kumar S."/>
        </authorList>
    </citation>
    <scope>NUCLEOTIDE SEQUENCE [LARGE SCALE GENOMIC DNA]</scope>
    <source>
        <strain evidence="2">ERMR1:05</strain>
        <plasmid evidence="2">unnamed1</plasmid>
    </source>
</reference>
<keyword evidence="1" id="KW-0614">Plasmid</keyword>
<dbReference type="KEGG" id="rox:BV494_21550"/>
<dbReference type="AlphaFoldDB" id="A0A2L1UX36"/>
<protein>
    <submittedName>
        <fullName evidence="1">Uncharacterized protein</fullName>
    </submittedName>
</protein>
<dbReference type="RefSeq" id="WP_104924869.1">
    <property type="nucleotide sequence ID" value="NZ_CP019063.1"/>
</dbReference>
<sequence>MNKLLPLFFLSLTFNSYAEKTSIDDGIYYSYWAYGNINSYKISDLIINKPNKIDNSFYFVNNTDDESNNEIYMLVKNKNITLFYKHDEIEGGPSIGWDDAKLVGNELTVNAPTVKNFYDDTNGDSDENIRYKIGEKFPGNNPPTKEKEIIPLQKINPNEFKVDCSAYFEVNMQANNLPKPVDDPMKDYSKKILMNNNGLCNITLDKQPNEQISKGWILFKKIQ</sequence>
<keyword evidence="2" id="KW-1185">Reference proteome</keyword>
<dbReference type="OrthoDB" id="6636550at2"/>
<gene>
    <name evidence="1" type="ORF">BV494_21550</name>
</gene>
<organism evidence="1 2">
    <name type="scientific">Rahnella sikkimica</name>
    <dbReference type="NCBI Taxonomy" id="1805933"/>
    <lineage>
        <taxon>Bacteria</taxon>
        <taxon>Pseudomonadati</taxon>
        <taxon>Pseudomonadota</taxon>
        <taxon>Gammaproteobacteria</taxon>
        <taxon>Enterobacterales</taxon>
        <taxon>Yersiniaceae</taxon>
        <taxon>Rahnella</taxon>
    </lineage>
</organism>
<evidence type="ECO:0000313" key="2">
    <source>
        <dbReference type="Proteomes" id="UP000239197"/>
    </source>
</evidence>
<dbReference type="Proteomes" id="UP000239197">
    <property type="component" value="Plasmid unnamed1"/>
</dbReference>
<geneLocation type="plasmid" evidence="1 2">
    <name>unnamed1</name>
</geneLocation>
<name>A0A2L1UX36_9GAMM</name>
<accession>A0A2L1UX36</accession>